<reference evidence="2" key="1">
    <citation type="submission" date="2013-11" db="EMBL/GenBank/DDBJ databases">
        <title>Genome sequence of the fusiform rust pathogen reveals effectors for host alternation and coevolution with pine.</title>
        <authorList>
            <consortium name="DOE Joint Genome Institute"/>
            <person name="Smith K."/>
            <person name="Pendleton A."/>
            <person name="Kubisiak T."/>
            <person name="Anderson C."/>
            <person name="Salamov A."/>
            <person name="Aerts A."/>
            <person name="Riley R."/>
            <person name="Clum A."/>
            <person name="Lindquist E."/>
            <person name="Ence D."/>
            <person name="Campbell M."/>
            <person name="Kronenberg Z."/>
            <person name="Feau N."/>
            <person name="Dhillon B."/>
            <person name="Hamelin R."/>
            <person name="Burleigh J."/>
            <person name="Smith J."/>
            <person name="Yandell M."/>
            <person name="Nelson C."/>
            <person name="Grigoriev I."/>
            <person name="Davis J."/>
        </authorList>
    </citation>
    <scope>NUCLEOTIDE SEQUENCE</scope>
    <source>
        <strain evidence="2">G11</strain>
    </source>
</reference>
<dbReference type="AlphaFoldDB" id="A0A9P6T7B9"/>
<gene>
    <name evidence="2" type="ORF">CROQUDRAFT_725676</name>
</gene>
<organism evidence="2 3">
    <name type="scientific">Cronartium quercuum f. sp. fusiforme G11</name>
    <dbReference type="NCBI Taxonomy" id="708437"/>
    <lineage>
        <taxon>Eukaryota</taxon>
        <taxon>Fungi</taxon>
        <taxon>Dikarya</taxon>
        <taxon>Basidiomycota</taxon>
        <taxon>Pucciniomycotina</taxon>
        <taxon>Pucciniomycetes</taxon>
        <taxon>Pucciniales</taxon>
        <taxon>Coleosporiaceae</taxon>
        <taxon>Cronartium</taxon>
    </lineage>
</organism>
<feature type="compositionally biased region" description="Low complexity" evidence="1">
    <location>
        <begin position="822"/>
        <end position="851"/>
    </location>
</feature>
<evidence type="ECO:0000313" key="2">
    <source>
        <dbReference type="EMBL" id="KAG0141354.1"/>
    </source>
</evidence>
<feature type="region of interest" description="Disordered" evidence="1">
    <location>
        <begin position="683"/>
        <end position="780"/>
    </location>
</feature>
<protein>
    <submittedName>
        <fullName evidence="2">Uncharacterized protein</fullName>
    </submittedName>
</protein>
<accession>A0A9P6T7B9</accession>
<dbReference type="EMBL" id="MU167389">
    <property type="protein sequence ID" value="KAG0141354.1"/>
    <property type="molecule type" value="Genomic_DNA"/>
</dbReference>
<keyword evidence="3" id="KW-1185">Reference proteome</keyword>
<sequence>MPVHQNNRTNITTFPLSKIHRLLRPLKSSIITLKQSIEIYQNKIIKQNQIKNHLLNHSIFKEKKSLKRKKDEDDEFIPYKKKFKSSNLLHRSNNLIKTNQLSSPLFDRSDSSNNNHNKKKGFYGSHRRTIRRLHEPSKYHHHNLNHIEIKVEEIEMKIEKVIIAYKNILESVNEIDYSKRTKLTICCARVIGKSLENLIRTQINDQNDDDDDDDDQNETTCLVEEENWKTSEMDEWYDAIPVLYRRYALAQHALSLILIDFPINNGQTQISISKNKKKSFTYKLFDNLNKLHRSYTSTNLITSQVLTLLPYLFNLNSPNWSNLYETCFFQFNLSEDFNELFYNKLKNKSFLNYWSNWNLGLIEFIDSHTYNFITKSIEKWLEERENFIIERNRKLIAQEVGLESEEEEDLQINSFDQRTSHIILQWLDSLIQTCLPNSIYCIQSRKKLNEISRLVYESIESYQHLNSNNDSDCFLDMLCIAIESHRFTLYNLSIFEPTIPSPTLIPSNNNNNNNFVNKYEPIRLLNILRIIKNKPLNQYDKILNKSSKVFLRSHRATRLLAVLGGNNNNLIISGLSDLLKKLKNYSTSTFELNINLLDLGKSWLQTLLRTDPISWWNDGDEIERREIRIWLEDWLGKLSDQGNLSLTDEDEDEDEVIEDLSLTIGRRSSKLSKNINEVEGMNVLAGLEDDDEEESEGTGTVEKGFLGSQMSVKDSDDDDDDERYGPSKRYRHRGQQDRHCTCGGSTLDSSVPAIGTENDEKPDLRKRRPTPPTTSAHTRREMWISSRVEQFPPVNRVSQTPTPITQSTSKMDWQIPNQRFASTISSSSTSQNASTLTSSERRTSSSISSLINQNFKGKQKEKVLVEDEFDDDEFDLLSRNRSVTPWPMRKKTFEGGSKKIKKS</sequence>
<dbReference type="Proteomes" id="UP000886653">
    <property type="component" value="Unassembled WGS sequence"/>
</dbReference>
<dbReference type="OrthoDB" id="2507265at2759"/>
<proteinExistence type="predicted"/>
<feature type="region of interest" description="Disordered" evidence="1">
    <location>
        <begin position="822"/>
        <end position="860"/>
    </location>
</feature>
<name>A0A9P6T7B9_9BASI</name>
<comment type="caution">
    <text evidence="2">The sequence shown here is derived from an EMBL/GenBank/DDBJ whole genome shotgun (WGS) entry which is preliminary data.</text>
</comment>
<feature type="compositionally biased region" description="Acidic residues" evidence="1">
    <location>
        <begin position="687"/>
        <end position="696"/>
    </location>
</feature>
<evidence type="ECO:0000313" key="3">
    <source>
        <dbReference type="Proteomes" id="UP000886653"/>
    </source>
</evidence>
<evidence type="ECO:0000256" key="1">
    <source>
        <dbReference type="SAM" id="MobiDB-lite"/>
    </source>
</evidence>